<evidence type="ECO:0000256" key="3">
    <source>
        <dbReference type="SAM" id="SignalP"/>
    </source>
</evidence>
<dbReference type="InterPro" id="IPR011990">
    <property type="entry name" value="TPR-like_helical_dom_sf"/>
</dbReference>
<feature type="region of interest" description="Disordered" evidence="2">
    <location>
        <begin position="797"/>
        <end position="825"/>
    </location>
</feature>
<evidence type="ECO:0000313" key="4">
    <source>
        <dbReference type="EMBL" id="SFD27947.1"/>
    </source>
</evidence>
<accession>A0A1I1R138</accession>
<dbReference type="PANTHER" id="PTHR12558:SF13">
    <property type="entry name" value="CELL DIVISION CYCLE PROTEIN 27 HOMOLOG"/>
    <property type="match status" value="1"/>
</dbReference>
<feature type="repeat" description="TPR" evidence="1">
    <location>
        <begin position="624"/>
        <end position="657"/>
    </location>
</feature>
<reference evidence="4 5" key="1">
    <citation type="submission" date="2016-10" db="EMBL/GenBank/DDBJ databases">
        <authorList>
            <person name="de Groot N.N."/>
        </authorList>
    </citation>
    <scope>NUCLEOTIDE SEQUENCE [LARGE SCALE GENOMIC DNA]</scope>
    <source>
        <strain evidence="4 5">DSM 29619</strain>
    </source>
</reference>
<dbReference type="STRING" id="517719.SAMN05421762_3870"/>
<keyword evidence="1" id="KW-0802">TPR repeat</keyword>
<dbReference type="SUPFAM" id="SSF48452">
    <property type="entry name" value="TPR-like"/>
    <property type="match status" value="3"/>
</dbReference>
<dbReference type="Pfam" id="PF13432">
    <property type="entry name" value="TPR_16"/>
    <property type="match status" value="1"/>
</dbReference>
<dbReference type="InterPro" id="IPR019734">
    <property type="entry name" value="TPR_rpt"/>
</dbReference>
<organism evidence="4 5">
    <name type="scientific">Pseudooceanicola nitratireducens</name>
    <dbReference type="NCBI Taxonomy" id="517719"/>
    <lineage>
        <taxon>Bacteria</taxon>
        <taxon>Pseudomonadati</taxon>
        <taxon>Pseudomonadota</taxon>
        <taxon>Alphaproteobacteria</taxon>
        <taxon>Rhodobacterales</taxon>
        <taxon>Paracoccaceae</taxon>
        <taxon>Pseudooceanicola</taxon>
    </lineage>
</organism>
<gene>
    <name evidence="4" type="ORF">SAMN05421762_3870</name>
</gene>
<evidence type="ECO:0000256" key="2">
    <source>
        <dbReference type="SAM" id="MobiDB-lite"/>
    </source>
</evidence>
<dbReference type="PROSITE" id="PS50005">
    <property type="entry name" value="TPR"/>
    <property type="match status" value="3"/>
</dbReference>
<keyword evidence="3" id="KW-0732">Signal</keyword>
<dbReference type="Pfam" id="PF14559">
    <property type="entry name" value="TPR_19"/>
    <property type="match status" value="2"/>
</dbReference>
<dbReference type="PANTHER" id="PTHR12558">
    <property type="entry name" value="CELL DIVISION CYCLE 16,23,27"/>
    <property type="match status" value="1"/>
</dbReference>
<dbReference type="AlphaFoldDB" id="A0A1I1R138"/>
<feature type="repeat" description="TPR" evidence="1">
    <location>
        <begin position="23"/>
        <end position="56"/>
    </location>
</feature>
<feature type="chain" id="PRO_5014195393" evidence="3">
    <location>
        <begin position="20"/>
        <end position="825"/>
    </location>
</feature>
<proteinExistence type="predicted"/>
<feature type="signal peptide" evidence="3">
    <location>
        <begin position="1"/>
        <end position="19"/>
    </location>
</feature>
<sequence>MKKIFVIALLLLASACDSAEDRAKEHLSSAVEYVEAGDPDRAVIELRNALKLDPKNHDALLMMAEIQKERGNVQGAFNNYRRLVEAFPEDPAGNRELALIAFQANQFTDAERYLDKAEELTPGDSELAAIRTALAYRQATLDKSDEAMGTAGRDAAELLASDDSLDVARRVVIADLLRQQRFGAALETIDAGLARNETDRDLYAIRFSVLSQLGDKGGIEDQLKRMVVLFPEDDDVGATLVRWYISEKRIDEAEAWLRDRIDPAADNPEPRLTLVRFLSELRGPQPALEELETTLAMDPQPADVAADPATFRALHAGFLFSTGKTQEAIAEMQDLVDAQGTETPEGEALDRLNRYKVSLAQMQGAVGNQVAARALVEEVLAADASDVSALKLKASWQVMDDQTAEAIVNLRSALSEAPRDAEIMTLLSAAYEREGNRELMAEMLSLAVEASNRAPQTSIRYANFLAQQEKYRAAEEVLINSLRLAPQDLGLLSTLGRVHLAMEDWARAEQDIERLRQLDDPRATALADEMQAQLLARQRKTDDLTSFLEQLGQGDVNSDAAVIRANLLSGRTEEALSQSQALIEANPEDPAARFIRALVLTITGDFEDGIPMLEETVQDAPQAEQAWSALFNAYRRTDQPEEASNALDRALEANPGSLNLQWIKAGELEAAGDIDGAIGIYEKLYEQNSTLVVVANNLASLLSSYRDDPESIDRAYTVARRLKGNNTPAFQDTYGWIAFRKGDAQEALAPMEAAAEGLPGDPTVRYHLAEVYAALGRTEEARSAYETAMQLLEDANTQPPGLASRISDGLKALPAPGSAETGTTE</sequence>
<dbReference type="PROSITE" id="PS51257">
    <property type="entry name" value="PROKAR_LIPOPROTEIN"/>
    <property type="match status" value="1"/>
</dbReference>
<dbReference type="EMBL" id="FOLX01000008">
    <property type="protein sequence ID" value="SFD27947.1"/>
    <property type="molecule type" value="Genomic_DNA"/>
</dbReference>
<dbReference type="Gene3D" id="1.25.40.10">
    <property type="entry name" value="Tetratricopeptide repeat domain"/>
    <property type="match status" value="3"/>
</dbReference>
<feature type="repeat" description="TPR" evidence="1">
    <location>
        <begin position="762"/>
        <end position="795"/>
    </location>
</feature>
<protein>
    <submittedName>
        <fullName evidence="4">Tetratricopeptide repeat-containing protein</fullName>
    </submittedName>
</protein>
<keyword evidence="5" id="KW-1185">Reference proteome</keyword>
<dbReference type="RefSeq" id="WP_170848868.1">
    <property type="nucleotide sequence ID" value="NZ_FNZG01000009.1"/>
</dbReference>
<dbReference type="Proteomes" id="UP000231644">
    <property type="component" value="Unassembled WGS sequence"/>
</dbReference>
<evidence type="ECO:0000313" key="5">
    <source>
        <dbReference type="Proteomes" id="UP000231644"/>
    </source>
</evidence>
<dbReference type="SMART" id="SM00028">
    <property type="entry name" value="TPR"/>
    <property type="match status" value="8"/>
</dbReference>
<evidence type="ECO:0000256" key="1">
    <source>
        <dbReference type="PROSITE-ProRule" id="PRU00339"/>
    </source>
</evidence>
<name>A0A1I1R138_9RHOB</name>